<feature type="region of interest" description="Disordered" evidence="1">
    <location>
        <begin position="560"/>
        <end position="613"/>
    </location>
</feature>
<evidence type="ECO:0000313" key="2">
    <source>
        <dbReference type="EMBL" id="GIL50538.1"/>
    </source>
</evidence>
<protein>
    <submittedName>
        <fullName evidence="2">Uncharacterized protein</fullName>
    </submittedName>
</protein>
<sequence length="852" mass="89134">MRPCVGLDEVEVKGCGTSGELADGHADRTNPPSDLVKDYPSGLQININGDNDPDRSLVVGTQFSSSQSSLTPHGDSEGFGLPPVLLLLSPDIGRFEVSVLDVAAWSSSPSWTGCRLPDSPDSAACNTASGAAGFEPAYNDGNASADAGAVDSPNCEGQCTSSDEAVVATTDADAVEPTTVDPVHPMATACAGAPPRRITYPAPVARHAIRSVSVARVGGGHRVGPCVLDSPAGSTSTSISGTFRSCLRPTRTWTAGNACSPSPGEARPTKTVRWLDHVAMQAVAEAQSAGYCLPETPPGREEEGTAEAIHRNPDDTAATMDESCTSLYDATGLAVAQLSSLSSPGGLRRLLDTPEGTTDHDIGHEEMRTLEAILAGAGPPPSVPSQPQLQSNTYVKNPSLMELLSSSRSRSEQQQLPSQLHSQQENQPEQQEILHRLLSPQMLRALEHSQPISDIHTFNQTESSEPSIVIVQPRYAAAAEAAGGDDYPESCRVPLEWLNAGCFSDQQVDSSGNEDRSGAISVLDSSDNGCDNDPCGEFGRMGVDGWGQPQQPHLHYLHQHIQRQHEKDMEVQRRVSESEGARVQQGNSDGSRGVGGGGWGPGAADVERSERSACGVPASTSMLRTGSSASASFGFGGVGLISSESGRAALSEDAGRHIASTPASHEYIRASHLFVASADGTKRMNCSGNYGVLMTASAGIIGSNSGDLEREAAQAVSEPHQHDGEAQGTQQRLQTSLSGSRITRLAGAGEPEWDGAPEQSAVRLSDSKMQRMVALSGVGYGEPDTRAVGRSAASRAKHRHQGEAAAGDSQRGGQVDKGRGRGGGPLWRLTAAMACWARNVAPCIAARPTTTE</sequence>
<feature type="region of interest" description="Disordered" evidence="1">
    <location>
        <begin position="709"/>
        <end position="738"/>
    </location>
</feature>
<name>A0A8J4AYN9_9CHLO</name>
<organism evidence="2 3">
    <name type="scientific">Volvox africanus</name>
    <dbReference type="NCBI Taxonomy" id="51714"/>
    <lineage>
        <taxon>Eukaryota</taxon>
        <taxon>Viridiplantae</taxon>
        <taxon>Chlorophyta</taxon>
        <taxon>core chlorophytes</taxon>
        <taxon>Chlorophyceae</taxon>
        <taxon>CS clade</taxon>
        <taxon>Chlamydomonadales</taxon>
        <taxon>Volvocaceae</taxon>
        <taxon>Volvox</taxon>
    </lineage>
</organism>
<feature type="compositionally biased region" description="Gly residues" evidence="1">
    <location>
        <begin position="592"/>
        <end position="601"/>
    </location>
</feature>
<evidence type="ECO:0000313" key="3">
    <source>
        <dbReference type="Proteomes" id="UP000747399"/>
    </source>
</evidence>
<feature type="region of interest" description="Disordered" evidence="1">
    <location>
        <begin position="507"/>
        <end position="536"/>
    </location>
</feature>
<feature type="region of interest" description="Disordered" evidence="1">
    <location>
        <begin position="784"/>
        <end position="824"/>
    </location>
</feature>
<dbReference type="EMBL" id="BNCO01000009">
    <property type="protein sequence ID" value="GIL50538.1"/>
    <property type="molecule type" value="Genomic_DNA"/>
</dbReference>
<feature type="compositionally biased region" description="Basic and acidic residues" evidence="1">
    <location>
        <begin position="563"/>
        <end position="580"/>
    </location>
</feature>
<feature type="compositionally biased region" description="Polar residues" evidence="1">
    <location>
        <begin position="727"/>
        <end position="738"/>
    </location>
</feature>
<proteinExistence type="predicted"/>
<evidence type="ECO:0000256" key="1">
    <source>
        <dbReference type="SAM" id="MobiDB-lite"/>
    </source>
</evidence>
<dbReference type="Proteomes" id="UP000747399">
    <property type="component" value="Unassembled WGS sequence"/>
</dbReference>
<dbReference type="AlphaFoldDB" id="A0A8J4AYN9"/>
<keyword evidence="3" id="KW-1185">Reference proteome</keyword>
<reference evidence="2" key="1">
    <citation type="journal article" date="2021" name="Proc. Natl. Acad. Sci. U.S.A.">
        <title>Three genomes in the algal genus Volvox reveal the fate of a haploid sex-determining region after a transition to homothallism.</title>
        <authorList>
            <person name="Yamamoto K."/>
            <person name="Hamaji T."/>
            <person name="Kawai-Toyooka H."/>
            <person name="Matsuzaki R."/>
            <person name="Takahashi F."/>
            <person name="Nishimura Y."/>
            <person name="Kawachi M."/>
            <person name="Noguchi H."/>
            <person name="Minakuchi Y."/>
            <person name="Umen J.G."/>
            <person name="Toyoda A."/>
            <person name="Nozaki H."/>
        </authorList>
    </citation>
    <scope>NUCLEOTIDE SEQUENCE</scope>
    <source>
        <strain evidence="2">NIES-3780</strain>
    </source>
</reference>
<feature type="compositionally biased region" description="Low complexity" evidence="1">
    <location>
        <begin position="404"/>
        <end position="425"/>
    </location>
</feature>
<feature type="region of interest" description="Disordered" evidence="1">
    <location>
        <begin position="404"/>
        <end position="430"/>
    </location>
</feature>
<gene>
    <name evidence="2" type="ORF">Vafri_6703</name>
</gene>
<accession>A0A8J4AYN9</accession>
<comment type="caution">
    <text evidence="2">The sequence shown here is derived from an EMBL/GenBank/DDBJ whole genome shotgun (WGS) entry which is preliminary data.</text>
</comment>